<sequence>MKKAEPLTPQVKFQIALEVVKGERSAVEIARAYGIHPNTVYKYRDELMTKGASLFSEKTPEKEYEKKIRELGQPRGGYLGQLIGKKEVEIALLKKPKLRCA</sequence>
<dbReference type="Proteomes" id="UP000297244">
    <property type="component" value="Unassembled WGS sequence"/>
</dbReference>
<evidence type="ECO:0000313" key="2">
    <source>
        <dbReference type="Proteomes" id="UP000297244"/>
    </source>
</evidence>
<dbReference type="InterPro" id="IPR002514">
    <property type="entry name" value="Transposase_8"/>
</dbReference>
<dbReference type="RefSeq" id="WP_135343694.1">
    <property type="nucleotide sequence ID" value="NZ_ML214252.1"/>
</dbReference>
<gene>
    <name evidence="1" type="ORF">E0489_09555</name>
</gene>
<comment type="caution">
    <text evidence="1">The sequence shown here is derived from an EMBL/GenBank/DDBJ whole genome shotgun (WGS) entry which is preliminary data.</text>
</comment>
<keyword evidence="2" id="KW-1185">Reference proteome</keyword>
<organism evidence="1 2">
    <name type="scientific">Thermus tengchongensis</name>
    <dbReference type="NCBI Taxonomy" id="1214928"/>
    <lineage>
        <taxon>Bacteria</taxon>
        <taxon>Thermotogati</taxon>
        <taxon>Deinococcota</taxon>
        <taxon>Deinococci</taxon>
        <taxon>Thermales</taxon>
        <taxon>Thermaceae</taxon>
        <taxon>Thermus</taxon>
    </lineage>
</organism>
<proteinExistence type="predicted"/>
<dbReference type="EMBL" id="SKBL01000017">
    <property type="protein sequence ID" value="TFU15387.1"/>
    <property type="molecule type" value="Genomic_DNA"/>
</dbReference>
<protein>
    <submittedName>
        <fullName evidence="1">Transposase</fullName>
    </submittedName>
</protein>
<evidence type="ECO:0000313" key="1">
    <source>
        <dbReference type="EMBL" id="TFU15387.1"/>
    </source>
</evidence>
<reference evidence="1 2" key="1">
    <citation type="submission" date="2019-03" db="EMBL/GenBank/DDBJ databases">
        <title>Thermus tengchongensis species for the arsenic transformation mechanism.</title>
        <authorList>
            <person name="Yuan G.C."/>
        </authorList>
    </citation>
    <scope>NUCLEOTIDE SEQUENCE [LARGE SCALE GENOMIC DNA]</scope>
    <source>
        <strain evidence="1 2">15Y</strain>
    </source>
</reference>
<dbReference type="SUPFAM" id="SSF48295">
    <property type="entry name" value="TrpR-like"/>
    <property type="match status" value="1"/>
</dbReference>
<dbReference type="Pfam" id="PF01527">
    <property type="entry name" value="HTH_Tnp_1"/>
    <property type="match status" value="1"/>
</dbReference>
<accession>A0ABY2K8X2</accession>
<name>A0ABY2K8X2_9DEIN</name>
<dbReference type="InterPro" id="IPR010921">
    <property type="entry name" value="Trp_repressor/repl_initiator"/>
</dbReference>